<feature type="chain" id="PRO_5005188472" evidence="3">
    <location>
        <begin position="19"/>
        <end position="529"/>
    </location>
</feature>
<reference evidence="4" key="1">
    <citation type="submission" date="2014-11" db="EMBL/GenBank/DDBJ databases">
        <authorList>
            <person name="Otto D Thomas"/>
            <person name="Naeem Raeece"/>
        </authorList>
    </citation>
    <scope>NUCLEOTIDE SEQUENCE</scope>
</reference>
<dbReference type="AlphaFoldDB" id="A0A0G4F9J3"/>
<evidence type="ECO:0000313" key="4">
    <source>
        <dbReference type="EMBL" id="CEM09599.1"/>
    </source>
</evidence>
<organism evidence="4">
    <name type="scientific">Chromera velia CCMP2878</name>
    <dbReference type="NCBI Taxonomy" id="1169474"/>
    <lineage>
        <taxon>Eukaryota</taxon>
        <taxon>Sar</taxon>
        <taxon>Alveolata</taxon>
        <taxon>Colpodellida</taxon>
        <taxon>Chromeraceae</taxon>
        <taxon>Chromera</taxon>
    </lineage>
</organism>
<name>A0A0G4F9J3_9ALVE</name>
<keyword evidence="2" id="KW-0472">Membrane</keyword>
<evidence type="ECO:0000256" key="2">
    <source>
        <dbReference type="SAM" id="Phobius"/>
    </source>
</evidence>
<evidence type="ECO:0000256" key="3">
    <source>
        <dbReference type="SAM" id="SignalP"/>
    </source>
</evidence>
<protein>
    <submittedName>
        <fullName evidence="4">Uncharacterized protein</fullName>
    </submittedName>
</protein>
<dbReference type="VEuPathDB" id="CryptoDB:Cvel_15906"/>
<dbReference type="EMBL" id="CDMZ01000224">
    <property type="protein sequence ID" value="CEM09599.1"/>
    <property type="molecule type" value="Genomic_DNA"/>
</dbReference>
<sequence>MQSLFISIAVSLPLLCGSHESAVARGEKVRMAFVVSHSSEASLLSAFKDSWAKGVLTRGIPLREASSGDKEGGGIEVKGKTAADQGVMWDAEQVVEEGRHTRHRASKRLQVERHFEALKGISEAPRESSAEWFAVFEDQLSPLLIRKDLSEVVASAPADAELIALVPEQLLADNTCGTNEATANPSAPSSSVKFVKFQCCTGMACWKSCPCKGSAGYLLRARRADLLLNSLFPMTNSFDVAFWNSQAHADSVQYVRRGFSLGQGGVYAVSSETPVFAFPPPSAAVASSEGKGAVNNWVKSFSWEGSEERVRLDIEKDRPLLGFWGHVAFFFSIFVLVCVGWQCGIIPIIIACGGIKRCGPGSPFAYWLFGKPKYLKELEEQRERERKRKEEEESETIGASFASSAAGALPCSKSQNGGGGNAVSDSHSLSTLTSRGGAGGGGKSTAAVSLGLSRSTWEEDGGAGEEDQIELMEGGGRGSSREMEMDREYQGISRGGAPLGEEAPLCGGAESPEMRGRGGKKVIRGNGGL</sequence>
<feature type="signal peptide" evidence="3">
    <location>
        <begin position="1"/>
        <end position="18"/>
    </location>
</feature>
<feature type="transmembrane region" description="Helical" evidence="2">
    <location>
        <begin position="323"/>
        <end position="350"/>
    </location>
</feature>
<keyword evidence="3" id="KW-0732">Signal</keyword>
<accession>A0A0G4F9J3</accession>
<proteinExistence type="predicted"/>
<feature type="compositionally biased region" description="Acidic residues" evidence="1">
    <location>
        <begin position="458"/>
        <end position="470"/>
    </location>
</feature>
<keyword evidence="2" id="KW-0812">Transmembrane</keyword>
<gene>
    <name evidence="4" type="ORF">Cvel_15906</name>
</gene>
<feature type="compositionally biased region" description="Basic and acidic residues" evidence="1">
    <location>
        <begin position="479"/>
        <end position="489"/>
    </location>
</feature>
<feature type="region of interest" description="Disordered" evidence="1">
    <location>
        <begin position="414"/>
        <end position="529"/>
    </location>
</feature>
<evidence type="ECO:0000256" key="1">
    <source>
        <dbReference type="SAM" id="MobiDB-lite"/>
    </source>
</evidence>
<keyword evidence="2" id="KW-1133">Transmembrane helix</keyword>